<dbReference type="GO" id="GO:0046872">
    <property type="term" value="F:metal ion binding"/>
    <property type="evidence" value="ECO:0007669"/>
    <property type="project" value="UniProtKB-KW"/>
</dbReference>
<comment type="similarity">
    <text evidence="1">Belongs to the Gfa family.</text>
</comment>
<proteinExistence type="inferred from homology"/>
<dbReference type="InterPro" id="IPR006913">
    <property type="entry name" value="CENP-V/GFA"/>
</dbReference>
<keyword evidence="3" id="KW-0862">Zinc</keyword>
<comment type="caution">
    <text evidence="6">The sequence shown here is derived from an EMBL/GenBank/DDBJ whole genome shotgun (WGS) entry which is preliminary data.</text>
</comment>
<dbReference type="OrthoDB" id="7186766at2"/>
<evidence type="ECO:0000313" key="6">
    <source>
        <dbReference type="EMBL" id="KHK90151.1"/>
    </source>
</evidence>
<evidence type="ECO:0000256" key="3">
    <source>
        <dbReference type="ARBA" id="ARBA00022833"/>
    </source>
</evidence>
<keyword evidence="4" id="KW-0456">Lyase</keyword>
<accession>A0A0B1ZGF2</accession>
<dbReference type="PANTHER" id="PTHR33337">
    <property type="entry name" value="GFA DOMAIN-CONTAINING PROTEIN"/>
    <property type="match status" value="1"/>
</dbReference>
<organism evidence="6 7">
    <name type="scientific">Novosphingobium malaysiense</name>
    <dbReference type="NCBI Taxonomy" id="1348853"/>
    <lineage>
        <taxon>Bacteria</taxon>
        <taxon>Pseudomonadati</taxon>
        <taxon>Pseudomonadota</taxon>
        <taxon>Alphaproteobacteria</taxon>
        <taxon>Sphingomonadales</taxon>
        <taxon>Sphingomonadaceae</taxon>
        <taxon>Novosphingobium</taxon>
    </lineage>
</organism>
<evidence type="ECO:0000259" key="5">
    <source>
        <dbReference type="PROSITE" id="PS51891"/>
    </source>
</evidence>
<evidence type="ECO:0000256" key="4">
    <source>
        <dbReference type="ARBA" id="ARBA00023239"/>
    </source>
</evidence>
<keyword evidence="7" id="KW-1185">Reference proteome</keyword>
<protein>
    <recommendedName>
        <fullName evidence="5">CENP-V/GFA domain-containing protein</fullName>
    </recommendedName>
</protein>
<sequence length="135" mass="14509">MTLEGGCYCGTVRYAAGGTPGLKAECHCRECQYITGGGPNYFMMMPVAEFSYTRGAPARFTRDDIPNPVTREFCPKCGTHLATRIPGLPTLVLKVGGLDDPAQYGKPGTAIYLCDAQPFHMVPDGIVRFETVPGA</sequence>
<evidence type="ECO:0000313" key="7">
    <source>
        <dbReference type="Proteomes" id="UP000031057"/>
    </source>
</evidence>
<evidence type="ECO:0000256" key="2">
    <source>
        <dbReference type="ARBA" id="ARBA00022723"/>
    </source>
</evidence>
<evidence type="ECO:0000256" key="1">
    <source>
        <dbReference type="ARBA" id="ARBA00005495"/>
    </source>
</evidence>
<feature type="domain" description="CENP-V/GFA" evidence="5">
    <location>
        <begin position="3"/>
        <end position="120"/>
    </location>
</feature>
<dbReference type="PROSITE" id="PS51891">
    <property type="entry name" value="CENP_V_GFA"/>
    <property type="match status" value="1"/>
</dbReference>
<dbReference type="InterPro" id="IPR011057">
    <property type="entry name" value="Mss4-like_sf"/>
</dbReference>
<dbReference type="Proteomes" id="UP000031057">
    <property type="component" value="Unassembled WGS sequence"/>
</dbReference>
<dbReference type="RefSeq" id="WP_039286216.1">
    <property type="nucleotide sequence ID" value="NZ_JTDI01000005.1"/>
</dbReference>
<dbReference type="PANTHER" id="PTHR33337:SF40">
    <property type="entry name" value="CENP-V_GFA DOMAIN-CONTAINING PROTEIN-RELATED"/>
    <property type="match status" value="1"/>
</dbReference>
<gene>
    <name evidence="6" type="ORF">LK12_15840</name>
</gene>
<dbReference type="SUPFAM" id="SSF51316">
    <property type="entry name" value="Mss4-like"/>
    <property type="match status" value="1"/>
</dbReference>
<name>A0A0B1ZGF2_9SPHN</name>
<keyword evidence="2" id="KW-0479">Metal-binding</keyword>
<reference evidence="6 7" key="1">
    <citation type="submission" date="2014-10" db="EMBL/GenBank/DDBJ databases">
        <title>Genome sequence of Novosphingobium malaysiense MUSC 273(T).</title>
        <authorList>
            <person name="Lee L.-H."/>
        </authorList>
    </citation>
    <scope>NUCLEOTIDE SEQUENCE [LARGE SCALE GENOMIC DNA]</scope>
    <source>
        <strain evidence="6 7">MUSC 273</strain>
    </source>
</reference>
<dbReference type="Gene3D" id="3.90.1590.10">
    <property type="entry name" value="glutathione-dependent formaldehyde- activating enzyme (gfa)"/>
    <property type="match status" value="1"/>
</dbReference>
<dbReference type="STRING" id="1348853.LK12_15840"/>
<dbReference type="EMBL" id="JTDI01000005">
    <property type="protein sequence ID" value="KHK90151.1"/>
    <property type="molecule type" value="Genomic_DNA"/>
</dbReference>
<dbReference type="GO" id="GO:0016846">
    <property type="term" value="F:carbon-sulfur lyase activity"/>
    <property type="evidence" value="ECO:0007669"/>
    <property type="project" value="InterPro"/>
</dbReference>
<dbReference type="AlphaFoldDB" id="A0A0B1ZGF2"/>
<dbReference type="Pfam" id="PF04828">
    <property type="entry name" value="GFA"/>
    <property type="match status" value="1"/>
</dbReference>